<dbReference type="RefSeq" id="WP_271312250.1">
    <property type="nucleotide sequence ID" value="NZ_JABXJJ020000009.1"/>
</dbReference>
<dbReference type="EMBL" id="JABXJJ020000009">
    <property type="protein sequence ID" value="MDI5969390.1"/>
    <property type="molecule type" value="Genomic_DNA"/>
</dbReference>
<dbReference type="InterPro" id="IPR000092">
    <property type="entry name" value="Polyprenyl_synt"/>
</dbReference>
<dbReference type="GO" id="GO:0008299">
    <property type="term" value="P:isoprenoid biosynthetic process"/>
    <property type="evidence" value="ECO:0007669"/>
    <property type="project" value="InterPro"/>
</dbReference>
<dbReference type="GO" id="GO:0004659">
    <property type="term" value="F:prenyltransferase activity"/>
    <property type="evidence" value="ECO:0007669"/>
    <property type="project" value="InterPro"/>
</dbReference>
<evidence type="ECO:0000313" key="2">
    <source>
        <dbReference type="EMBL" id="MDI5969390.1"/>
    </source>
</evidence>
<dbReference type="SUPFAM" id="SSF48576">
    <property type="entry name" value="Terpenoid synthases"/>
    <property type="match status" value="1"/>
</dbReference>
<reference evidence="2" key="1">
    <citation type="submission" date="2023-05" db="EMBL/GenBank/DDBJ databases">
        <title>Streptantibioticus silvisoli sp. nov., acidotolerant actinomycetes 1 from pine litter.</title>
        <authorList>
            <person name="Swiecimska M."/>
            <person name="Golinska P."/>
            <person name="Sangal V."/>
            <person name="Wachnowicz B."/>
            <person name="Goodfellow M."/>
        </authorList>
    </citation>
    <scope>NUCLEOTIDE SEQUENCE</scope>
    <source>
        <strain evidence="2">SL13</strain>
    </source>
</reference>
<dbReference type="AlphaFoldDB" id="A0AA90KFK2"/>
<protein>
    <submittedName>
        <fullName evidence="2">Polyprenyl synthetase family protein</fullName>
    </submittedName>
</protein>
<proteinExistence type="inferred from homology"/>
<sequence>MIAEKRTALKTVFDVSRPLADLFSVREDVVPYVNSLLTENCESIGTVKDAISTLLAVENGEINYFRLVSHSVLGALVGQSVDAMPLCAVSRTWWAGAEVLDDIADGDFDAVAVGLSGEAALLAATACVSLVPHLIVRAQNYAPETEVRIAGEIVRESLACVNGQMDDLHSPDRPVSWRRVMVSYAGKTGAPYARDTALAAVLAGCSEEQTAAWRTFGRLFGVLRQLANDRAYRTAAEDADLANGTMTLLLAHAVEILRGPAAEKVLALRPAARRDPEARAELWRHLRSPEAADSYDARVTVLESRLSAMLRRLADPSDHRHTVEWMIKKSARTARLSVGPDRHA</sequence>
<comment type="caution">
    <text evidence="2">The sequence shown here is derived from an EMBL/GenBank/DDBJ whole genome shotgun (WGS) entry which is preliminary data.</text>
</comment>
<keyword evidence="1" id="KW-0808">Transferase</keyword>
<dbReference type="Gene3D" id="1.10.600.10">
    <property type="entry name" value="Farnesyl Diphosphate Synthase"/>
    <property type="match status" value="1"/>
</dbReference>
<dbReference type="InterPro" id="IPR008949">
    <property type="entry name" value="Isoprenoid_synthase_dom_sf"/>
</dbReference>
<gene>
    <name evidence="2" type="ORF">POF50_008525</name>
</gene>
<dbReference type="Pfam" id="PF00348">
    <property type="entry name" value="polyprenyl_synt"/>
    <property type="match status" value="1"/>
</dbReference>
<comment type="similarity">
    <text evidence="1">Belongs to the FPP/GGPP synthase family.</text>
</comment>
<name>A0AA90KFK2_9ACTN</name>
<accession>A0AA90KFK2</accession>
<organism evidence="2">
    <name type="scientific">Streptantibioticus silvisoli</name>
    <dbReference type="NCBI Taxonomy" id="2705255"/>
    <lineage>
        <taxon>Bacteria</taxon>
        <taxon>Bacillati</taxon>
        <taxon>Actinomycetota</taxon>
        <taxon>Actinomycetes</taxon>
        <taxon>Kitasatosporales</taxon>
        <taxon>Streptomycetaceae</taxon>
        <taxon>Streptantibioticus</taxon>
    </lineage>
</organism>
<evidence type="ECO:0000256" key="1">
    <source>
        <dbReference type="RuleBase" id="RU004466"/>
    </source>
</evidence>